<comment type="caution">
    <text evidence="1">The sequence shown here is derived from an EMBL/GenBank/DDBJ whole genome shotgun (WGS) entry which is preliminary data.</text>
</comment>
<reference evidence="2" key="1">
    <citation type="journal article" date="2019" name="Int. J. Syst. Evol. Microbiol.">
        <title>The Global Catalogue of Microorganisms (GCM) 10K type strain sequencing project: providing services to taxonomists for standard genome sequencing and annotation.</title>
        <authorList>
            <consortium name="The Broad Institute Genomics Platform"/>
            <consortium name="The Broad Institute Genome Sequencing Center for Infectious Disease"/>
            <person name="Wu L."/>
            <person name="Ma J."/>
        </authorList>
    </citation>
    <scope>NUCLEOTIDE SEQUENCE [LARGE SCALE GENOMIC DNA]</scope>
    <source>
        <strain evidence="2">CGMCC 4.7152</strain>
    </source>
</reference>
<dbReference type="RefSeq" id="WP_380117089.1">
    <property type="nucleotide sequence ID" value="NZ_JBHSIU010000027.1"/>
</dbReference>
<sequence length="72" mass="7783">MSAIASLYVLDRDRVVELAGLVGQTPWRARLTSSRADSDQNAAFFNALVEHARPVQPGYELNATAPLARPGC</sequence>
<evidence type="ECO:0000313" key="1">
    <source>
        <dbReference type="EMBL" id="MFC5000536.1"/>
    </source>
</evidence>
<organism evidence="1 2">
    <name type="scientific">Dactylosporangium cerinum</name>
    <dbReference type="NCBI Taxonomy" id="1434730"/>
    <lineage>
        <taxon>Bacteria</taxon>
        <taxon>Bacillati</taxon>
        <taxon>Actinomycetota</taxon>
        <taxon>Actinomycetes</taxon>
        <taxon>Micromonosporales</taxon>
        <taxon>Micromonosporaceae</taxon>
        <taxon>Dactylosporangium</taxon>
    </lineage>
</organism>
<gene>
    <name evidence="1" type="ORF">ACFPIJ_22205</name>
</gene>
<keyword evidence="2" id="KW-1185">Reference proteome</keyword>
<dbReference type="EMBL" id="JBHSIU010000027">
    <property type="protein sequence ID" value="MFC5000536.1"/>
    <property type="molecule type" value="Genomic_DNA"/>
</dbReference>
<proteinExistence type="predicted"/>
<protein>
    <submittedName>
        <fullName evidence="1">Uncharacterized protein</fullName>
    </submittedName>
</protein>
<name>A0ABV9VVV8_9ACTN</name>
<evidence type="ECO:0000313" key="2">
    <source>
        <dbReference type="Proteomes" id="UP001595912"/>
    </source>
</evidence>
<accession>A0ABV9VVV8</accession>
<dbReference type="Proteomes" id="UP001595912">
    <property type="component" value="Unassembled WGS sequence"/>
</dbReference>